<dbReference type="InterPro" id="IPR027417">
    <property type="entry name" value="P-loop_NTPase"/>
</dbReference>
<evidence type="ECO:0000256" key="2">
    <source>
        <dbReference type="ARBA" id="ARBA00022741"/>
    </source>
</evidence>
<dbReference type="GO" id="GO:0016887">
    <property type="term" value="F:ATP hydrolysis activity"/>
    <property type="evidence" value="ECO:0007669"/>
    <property type="project" value="InterPro"/>
</dbReference>
<dbReference type="Proteomes" id="UP000289954">
    <property type="component" value="Unassembled WGS sequence"/>
</dbReference>
<feature type="region of interest" description="Disordered" evidence="4">
    <location>
        <begin position="537"/>
        <end position="557"/>
    </location>
</feature>
<gene>
    <name evidence="6" type="ORF">CBZ_28540</name>
</gene>
<evidence type="ECO:0000259" key="5">
    <source>
        <dbReference type="PROSITE" id="PS50893"/>
    </source>
</evidence>
<dbReference type="EMBL" id="BIMR01000252">
    <property type="protein sequence ID" value="GCE77798.1"/>
    <property type="molecule type" value="Genomic_DNA"/>
</dbReference>
<dbReference type="PANTHER" id="PTHR19211">
    <property type="entry name" value="ATP-BINDING TRANSPORT PROTEIN-RELATED"/>
    <property type="match status" value="1"/>
</dbReference>
<dbReference type="AlphaFoldDB" id="A0A402DUM3"/>
<dbReference type="SMART" id="SM00382">
    <property type="entry name" value="AAA"/>
    <property type="match status" value="2"/>
</dbReference>
<dbReference type="RefSeq" id="WP_130782415.1">
    <property type="nucleotide sequence ID" value="NZ_BIMR01000252.1"/>
</dbReference>
<protein>
    <submittedName>
        <fullName evidence="6">ABC transporter ATP-binding protein</fullName>
    </submittedName>
</protein>
<feature type="domain" description="ABC transporter" evidence="5">
    <location>
        <begin position="314"/>
        <end position="555"/>
    </location>
</feature>
<evidence type="ECO:0000256" key="4">
    <source>
        <dbReference type="SAM" id="MobiDB-lite"/>
    </source>
</evidence>
<name>A0A402DUM3_9CELL</name>
<dbReference type="InterPro" id="IPR003439">
    <property type="entry name" value="ABC_transporter-like_ATP-bd"/>
</dbReference>
<dbReference type="FunFam" id="3.40.50.300:FF:000011">
    <property type="entry name" value="Putative ABC transporter ATP-binding component"/>
    <property type="match status" value="1"/>
</dbReference>
<feature type="domain" description="ABC transporter" evidence="5">
    <location>
        <begin position="5"/>
        <end position="254"/>
    </location>
</feature>
<dbReference type="InterPro" id="IPR017871">
    <property type="entry name" value="ABC_transporter-like_CS"/>
</dbReference>
<reference evidence="6 7" key="1">
    <citation type="submission" date="2019-01" db="EMBL/GenBank/DDBJ databases">
        <title>Draft genome sequence of Cellulomonas takizawaensis strain TKZ-21.</title>
        <authorList>
            <person name="Yamamura H."/>
            <person name="Hayashi T."/>
            <person name="Hamada M."/>
            <person name="Serisawa Y."/>
            <person name="Matsuyama K."/>
            <person name="Nakagawa Y."/>
            <person name="Otoguro M."/>
            <person name="Yanagida F."/>
            <person name="Hayakawa M."/>
        </authorList>
    </citation>
    <scope>NUCLEOTIDE SEQUENCE [LARGE SCALE GENOMIC DNA]</scope>
    <source>
        <strain evidence="6 7">NBRC12680</strain>
    </source>
</reference>
<evidence type="ECO:0000313" key="6">
    <source>
        <dbReference type="EMBL" id="GCE77798.1"/>
    </source>
</evidence>
<comment type="caution">
    <text evidence="6">The sequence shown here is derived from an EMBL/GenBank/DDBJ whole genome shotgun (WGS) entry which is preliminary data.</text>
</comment>
<evidence type="ECO:0000313" key="7">
    <source>
        <dbReference type="Proteomes" id="UP000289954"/>
    </source>
</evidence>
<dbReference type="PROSITE" id="PS50893">
    <property type="entry name" value="ABC_TRANSPORTER_2"/>
    <property type="match status" value="2"/>
</dbReference>
<accession>A0A402DUM3</accession>
<dbReference type="Gene3D" id="3.40.50.300">
    <property type="entry name" value="P-loop containing nucleotide triphosphate hydrolases"/>
    <property type="match status" value="2"/>
</dbReference>
<keyword evidence="7" id="KW-1185">Reference proteome</keyword>
<dbReference type="SUPFAM" id="SSF52540">
    <property type="entry name" value="P-loop containing nucleoside triphosphate hydrolases"/>
    <property type="match status" value="2"/>
</dbReference>
<evidence type="ECO:0000256" key="3">
    <source>
        <dbReference type="ARBA" id="ARBA00022840"/>
    </source>
</evidence>
<dbReference type="PROSITE" id="PS00211">
    <property type="entry name" value="ABC_TRANSPORTER_1"/>
    <property type="match status" value="2"/>
</dbReference>
<dbReference type="InterPro" id="IPR003593">
    <property type="entry name" value="AAA+_ATPase"/>
</dbReference>
<keyword evidence="3 6" id="KW-0067">ATP-binding</keyword>
<dbReference type="Pfam" id="PF00005">
    <property type="entry name" value="ABC_tran"/>
    <property type="match status" value="2"/>
</dbReference>
<proteinExistence type="predicted"/>
<dbReference type="GO" id="GO:0005524">
    <property type="term" value="F:ATP binding"/>
    <property type="evidence" value="ECO:0007669"/>
    <property type="project" value="UniProtKB-KW"/>
</dbReference>
<dbReference type="PANTHER" id="PTHR19211:SF14">
    <property type="entry name" value="ATP-BINDING CASSETTE SUB-FAMILY F MEMBER 1"/>
    <property type="match status" value="1"/>
</dbReference>
<keyword evidence="1" id="KW-0677">Repeat</keyword>
<evidence type="ECO:0000256" key="1">
    <source>
        <dbReference type="ARBA" id="ARBA00022737"/>
    </source>
</evidence>
<dbReference type="CDD" id="cd03221">
    <property type="entry name" value="ABCF_EF-3"/>
    <property type="match status" value="1"/>
</dbReference>
<sequence>MTPVLRARALSRSYDGRPVLTGVDLDVDPGHRLGVVGENGIGKSTLLRLLAGVEDPDAGDVVRPSALELLTQEPRFRATDTVADVMAAALADVRAVEAALQDASAALADGGPGTDDAYAAALLHAELAGVWDADRRAELALVGLGLADVEPTRPTARLSGGQRSRLALAALLVRSPAAVLLDEPTNHLDDAAAEYLAGALRALPGAVVLTSHDRVFLDETCTEILDLDPSLDGPTRYGGTFTDYLAAKRVERERWAERWKAERDEMARLRHAVRVTAREVGYGRELGNNFKMDYDAQGARVEQQVSRRVRDAQRRLDDLTRDQVRKPPAPLRFAAPPSWEAGAAGLVLQVRDASVPGRLDVPSLDLAAGAKVLVSGPNGAGKSTLLHLLAGDLVPATGSVQRARGVEVALLEQDVGLADDDRTPRDLYEAVTADLPRAPRLVDLGLVAPRDVERPLRELSVGQRRRVVLALLVARTPAVLLLDEPTNHVSVRLADELVDALEVAPGAVVVATHDRWLRRRWTGDHLVVEDGRVHVDAQGPGGPPVPLPRAVRPTVTG</sequence>
<dbReference type="OrthoDB" id="4797497at2"/>
<organism evidence="6 7">
    <name type="scientific">Cellulomonas biazotea</name>
    <dbReference type="NCBI Taxonomy" id="1709"/>
    <lineage>
        <taxon>Bacteria</taxon>
        <taxon>Bacillati</taxon>
        <taxon>Actinomycetota</taxon>
        <taxon>Actinomycetes</taxon>
        <taxon>Micrococcales</taxon>
        <taxon>Cellulomonadaceae</taxon>
        <taxon>Cellulomonas</taxon>
    </lineage>
</organism>
<keyword evidence="2" id="KW-0547">Nucleotide-binding</keyword>
<dbReference type="InterPro" id="IPR050611">
    <property type="entry name" value="ABCF"/>
</dbReference>